<evidence type="ECO:0000256" key="1">
    <source>
        <dbReference type="ARBA" id="ARBA00005964"/>
    </source>
</evidence>
<proteinExistence type="inferred from homology"/>
<comment type="caution">
    <text evidence="5">The sequence shown here is derived from an EMBL/GenBank/DDBJ whole genome shotgun (WGS) entry which is preliminary data.</text>
</comment>
<keyword evidence="6" id="KW-1185">Reference proteome</keyword>
<dbReference type="InterPro" id="IPR002018">
    <property type="entry name" value="CarbesteraseB"/>
</dbReference>
<dbReference type="PROSITE" id="PS00122">
    <property type="entry name" value="CARBOXYLESTERASE_B_1"/>
    <property type="match status" value="1"/>
</dbReference>
<evidence type="ECO:0000313" key="6">
    <source>
        <dbReference type="Proteomes" id="UP001610444"/>
    </source>
</evidence>
<evidence type="ECO:0000313" key="5">
    <source>
        <dbReference type="EMBL" id="KAL2850395.1"/>
    </source>
</evidence>
<dbReference type="InterPro" id="IPR019826">
    <property type="entry name" value="Carboxylesterase_B_AS"/>
</dbReference>
<dbReference type="Pfam" id="PF00135">
    <property type="entry name" value="COesterase"/>
    <property type="match status" value="1"/>
</dbReference>
<dbReference type="RefSeq" id="XP_070899264.1">
    <property type="nucleotide sequence ID" value="XM_071047908.1"/>
</dbReference>
<protein>
    <recommendedName>
        <fullName evidence="3">Carboxylic ester hydrolase</fullName>
        <ecNumber evidence="3">3.1.1.-</ecNumber>
    </recommendedName>
</protein>
<dbReference type="EC" id="3.1.1.-" evidence="3"/>
<dbReference type="EMBL" id="JBFXLR010000020">
    <property type="protein sequence ID" value="KAL2850395.1"/>
    <property type="molecule type" value="Genomic_DNA"/>
</dbReference>
<sequence length="496" mass="54515">MQSIDLRNNVSPIHLERDSISIRGFLSTSGVANFLGLKYATIPLRFQDAVPAPLAGKVDGTKYGPRCPQKVDRIHGLMENMFEKLSSDQWCDEVGCLHLNIYAPPTASISGKEALPVFAWIHGGAFNNGDNTTEFDGNHLVRRSMNLGQPIIVVAINYRLNVFGFSSCGELVQEAMQQRKVPVRNQGLRDQRLALQWIQANIHNFGGDAARVTVGGESAGAASVFYNLKSTEPLFHQAFIQSSPLPQLRSFEKAQQDFDSLVEAAGINGGLPGQEKLAQLRKLSWAELVHLFSGKVSTPIFDPNWFAGRPSSSTDTRFWADIPTWCERVILGHTRDEASLFLAPLLTMPMTEIRTVLRSALEGAGIDLDEYTSPTELVRPLSLPVTLNTFVRPCLALGTTAASQGKTIYIHDFAVVDPFAGPLNGFAWHSIGNAILVYQPACRRNSAISKVADQLSERFMSFLHGGQPWQAFGVEFNKLVLDGAGAPMEEVLLCRY</sequence>
<dbReference type="PANTHER" id="PTHR43142:SF1">
    <property type="entry name" value="CARBOXYLIC ESTER HYDROLASE"/>
    <property type="match status" value="1"/>
</dbReference>
<dbReference type="Proteomes" id="UP001610444">
    <property type="component" value="Unassembled WGS sequence"/>
</dbReference>
<evidence type="ECO:0000256" key="3">
    <source>
        <dbReference type="RuleBase" id="RU361235"/>
    </source>
</evidence>
<gene>
    <name evidence="5" type="ORF">BJX68DRAFT_275737</name>
</gene>
<dbReference type="PANTHER" id="PTHR43142">
    <property type="entry name" value="CARBOXYLIC ESTER HYDROLASE"/>
    <property type="match status" value="1"/>
</dbReference>
<dbReference type="GO" id="GO:0016787">
    <property type="term" value="F:hydrolase activity"/>
    <property type="evidence" value="ECO:0007669"/>
    <property type="project" value="UniProtKB-KW"/>
</dbReference>
<comment type="similarity">
    <text evidence="1 3">Belongs to the type-B carboxylesterase/lipase family.</text>
</comment>
<dbReference type="SUPFAM" id="SSF53474">
    <property type="entry name" value="alpha/beta-Hydrolases"/>
    <property type="match status" value="1"/>
</dbReference>
<dbReference type="InterPro" id="IPR029058">
    <property type="entry name" value="AB_hydrolase_fold"/>
</dbReference>
<evidence type="ECO:0000259" key="4">
    <source>
        <dbReference type="Pfam" id="PF00135"/>
    </source>
</evidence>
<organism evidence="5 6">
    <name type="scientific">Aspergillus pseudodeflectus</name>
    <dbReference type="NCBI Taxonomy" id="176178"/>
    <lineage>
        <taxon>Eukaryota</taxon>
        <taxon>Fungi</taxon>
        <taxon>Dikarya</taxon>
        <taxon>Ascomycota</taxon>
        <taxon>Pezizomycotina</taxon>
        <taxon>Eurotiomycetes</taxon>
        <taxon>Eurotiomycetidae</taxon>
        <taxon>Eurotiales</taxon>
        <taxon>Aspergillaceae</taxon>
        <taxon>Aspergillus</taxon>
        <taxon>Aspergillus subgen. Nidulantes</taxon>
    </lineage>
</organism>
<evidence type="ECO:0000256" key="2">
    <source>
        <dbReference type="ARBA" id="ARBA00022801"/>
    </source>
</evidence>
<feature type="domain" description="Carboxylesterase type B" evidence="4">
    <location>
        <begin position="29"/>
        <end position="294"/>
    </location>
</feature>
<dbReference type="GeneID" id="98163072"/>
<accession>A0ABR4KDN8</accession>
<keyword evidence="2 3" id="KW-0378">Hydrolase</keyword>
<name>A0ABR4KDN8_9EURO</name>
<dbReference type="Gene3D" id="3.40.50.1820">
    <property type="entry name" value="alpha/beta hydrolase"/>
    <property type="match status" value="1"/>
</dbReference>
<reference evidence="5 6" key="1">
    <citation type="submission" date="2024-07" db="EMBL/GenBank/DDBJ databases">
        <title>Section-level genome sequencing and comparative genomics of Aspergillus sections Usti and Cavernicolus.</title>
        <authorList>
            <consortium name="Lawrence Berkeley National Laboratory"/>
            <person name="Nybo J.L."/>
            <person name="Vesth T.C."/>
            <person name="Theobald S."/>
            <person name="Frisvad J.C."/>
            <person name="Larsen T.O."/>
            <person name="Kjaerboelling I."/>
            <person name="Rothschild-Mancinelli K."/>
            <person name="Lyhne E.K."/>
            <person name="Kogle M.E."/>
            <person name="Barry K."/>
            <person name="Clum A."/>
            <person name="Na H."/>
            <person name="Ledsgaard L."/>
            <person name="Lin J."/>
            <person name="Lipzen A."/>
            <person name="Kuo A."/>
            <person name="Riley R."/>
            <person name="Mondo S."/>
            <person name="LaButti K."/>
            <person name="Haridas S."/>
            <person name="Pangalinan J."/>
            <person name="Salamov A.A."/>
            <person name="Simmons B.A."/>
            <person name="Magnuson J.K."/>
            <person name="Chen J."/>
            <person name="Drula E."/>
            <person name="Henrissat B."/>
            <person name="Wiebenga A."/>
            <person name="Lubbers R.J."/>
            <person name="Gomes A.C."/>
            <person name="Macurrencykelacurrency M.R."/>
            <person name="Stajich J."/>
            <person name="Grigoriev I.V."/>
            <person name="Mortensen U.H."/>
            <person name="De vries R.P."/>
            <person name="Baker S.E."/>
            <person name="Andersen M.R."/>
        </authorList>
    </citation>
    <scope>NUCLEOTIDE SEQUENCE [LARGE SCALE GENOMIC DNA]</scope>
    <source>
        <strain evidence="5 6">CBS 756.74</strain>
    </source>
</reference>